<gene>
    <name evidence="14" type="ORF">FHR98_000001</name>
</gene>
<dbReference type="InterPro" id="IPR036038">
    <property type="entry name" value="Aminotransferase-like"/>
</dbReference>
<dbReference type="PANTHER" id="PTHR42743">
    <property type="entry name" value="AMINO-ACID AMINOTRANSFERASE"/>
    <property type="match status" value="1"/>
</dbReference>
<comment type="pathway">
    <text evidence="5">Amino-acid biosynthesis; L-leucine biosynthesis; L-leucine from 3-methyl-2-oxobutanoate: step 4/4.</text>
</comment>
<evidence type="ECO:0000256" key="7">
    <source>
        <dbReference type="ARBA" id="ARBA00013053"/>
    </source>
</evidence>
<evidence type="ECO:0000256" key="6">
    <source>
        <dbReference type="ARBA" id="ARBA00009320"/>
    </source>
</evidence>
<protein>
    <recommendedName>
        <fullName evidence="8">Probable branched-chain-amino-acid aminotransferase</fullName>
        <ecNumber evidence="7">2.6.1.42</ecNumber>
    </recommendedName>
</protein>
<dbReference type="Proteomes" id="UP000581135">
    <property type="component" value="Unassembled WGS sequence"/>
</dbReference>
<evidence type="ECO:0000313" key="15">
    <source>
        <dbReference type="Proteomes" id="UP000581135"/>
    </source>
</evidence>
<keyword evidence="14" id="KW-0808">Transferase</keyword>
<evidence type="ECO:0000256" key="4">
    <source>
        <dbReference type="ARBA" id="ARBA00004931"/>
    </source>
</evidence>
<comment type="pathway">
    <text evidence="4">Amino-acid biosynthesis; L-valine biosynthesis; L-valine from pyruvate: step 4/4.</text>
</comment>
<dbReference type="InterPro" id="IPR050571">
    <property type="entry name" value="Class-IV_PLP-Dep_Aminotrnsfr"/>
</dbReference>
<comment type="catalytic activity">
    <reaction evidence="13">
        <text>L-leucine + 2-oxoglutarate = 4-methyl-2-oxopentanoate + L-glutamate</text>
        <dbReference type="Rhea" id="RHEA:18321"/>
        <dbReference type="ChEBI" id="CHEBI:16810"/>
        <dbReference type="ChEBI" id="CHEBI:17865"/>
        <dbReference type="ChEBI" id="CHEBI:29985"/>
        <dbReference type="ChEBI" id="CHEBI:57427"/>
        <dbReference type="EC" id="2.6.1.42"/>
    </reaction>
</comment>
<dbReference type="RefSeq" id="WP_183414558.1">
    <property type="nucleotide sequence ID" value="NZ_JACHXA010000001.1"/>
</dbReference>
<dbReference type="SUPFAM" id="SSF56752">
    <property type="entry name" value="D-aminoacid aminotransferase-like PLP-dependent enzymes"/>
    <property type="match status" value="1"/>
</dbReference>
<keyword evidence="10" id="KW-0028">Amino-acid biosynthesis</keyword>
<dbReference type="EMBL" id="JACHXA010000001">
    <property type="protein sequence ID" value="MBB3063736.1"/>
    <property type="molecule type" value="Genomic_DNA"/>
</dbReference>
<evidence type="ECO:0000256" key="3">
    <source>
        <dbReference type="ARBA" id="ARBA00004824"/>
    </source>
</evidence>
<evidence type="ECO:0000256" key="1">
    <source>
        <dbReference type="ARBA" id="ARBA00001933"/>
    </source>
</evidence>
<evidence type="ECO:0000256" key="12">
    <source>
        <dbReference type="ARBA" id="ARBA00048798"/>
    </source>
</evidence>
<keyword evidence="10" id="KW-0100">Branched-chain amino acid biosynthesis</keyword>
<dbReference type="Gene3D" id="3.30.470.10">
    <property type="match status" value="1"/>
</dbReference>
<comment type="cofactor">
    <cofactor evidence="1">
        <name>pyridoxal 5'-phosphate</name>
        <dbReference type="ChEBI" id="CHEBI:597326"/>
    </cofactor>
</comment>
<evidence type="ECO:0000256" key="13">
    <source>
        <dbReference type="ARBA" id="ARBA00049229"/>
    </source>
</evidence>
<dbReference type="Pfam" id="PF01063">
    <property type="entry name" value="Aminotran_4"/>
    <property type="match status" value="1"/>
</dbReference>
<name>A0A839SQU6_9PROT</name>
<comment type="catalytic activity">
    <reaction evidence="11">
        <text>L-valine + 2-oxoglutarate = 3-methyl-2-oxobutanoate + L-glutamate</text>
        <dbReference type="Rhea" id="RHEA:24813"/>
        <dbReference type="ChEBI" id="CHEBI:11851"/>
        <dbReference type="ChEBI" id="CHEBI:16810"/>
        <dbReference type="ChEBI" id="CHEBI:29985"/>
        <dbReference type="ChEBI" id="CHEBI:57762"/>
        <dbReference type="EC" id="2.6.1.42"/>
    </reaction>
</comment>
<dbReference type="InterPro" id="IPR043132">
    <property type="entry name" value="BCAT-like_C"/>
</dbReference>
<reference evidence="14 15" key="1">
    <citation type="submission" date="2020-08" db="EMBL/GenBank/DDBJ databases">
        <title>Genomic Encyclopedia of Type Strains, Phase III (KMG-III): the genomes of soil and plant-associated and newly described type strains.</title>
        <authorList>
            <person name="Whitman W."/>
        </authorList>
    </citation>
    <scope>NUCLEOTIDE SEQUENCE [LARGE SCALE GENOMIC DNA]</scope>
    <source>
        <strain evidence="14 15">CECT 8803</strain>
    </source>
</reference>
<keyword evidence="14" id="KW-0032">Aminotransferase</keyword>
<evidence type="ECO:0000256" key="10">
    <source>
        <dbReference type="ARBA" id="ARBA00023304"/>
    </source>
</evidence>
<dbReference type="AlphaFoldDB" id="A0A839SQU6"/>
<accession>A0A839SQU6</accession>
<evidence type="ECO:0000256" key="9">
    <source>
        <dbReference type="ARBA" id="ARBA00022898"/>
    </source>
</evidence>
<evidence type="ECO:0000256" key="8">
    <source>
        <dbReference type="ARBA" id="ARBA00014472"/>
    </source>
</evidence>
<evidence type="ECO:0000313" key="14">
    <source>
        <dbReference type="EMBL" id="MBB3063736.1"/>
    </source>
</evidence>
<evidence type="ECO:0000256" key="5">
    <source>
        <dbReference type="ARBA" id="ARBA00005072"/>
    </source>
</evidence>
<comment type="caution">
    <text evidence="14">The sequence shown here is derived from an EMBL/GenBank/DDBJ whole genome shotgun (WGS) entry which is preliminary data.</text>
</comment>
<organism evidence="14 15">
    <name type="scientific">Limibacillus halophilus</name>
    <dbReference type="NCBI Taxonomy" id="1579333"/>
    <lineage>
        <taxon>Bacteria</taxon>
        <taxon>Pseudomonadati</taxon>
        <taxon>Pseudomonadota</taxon>
        <taxon>Alphaproteobacteria</taxon>
        <taxon>Rhodospirillales</taxon>
        <taxon>Rhodovibrionaceae</taxon>
        <taxon>Limibacillus</taxon>
    </lineage>
</organism>
<keyword evidence="9" id="KW-0663">Pyridoxal phosphate</keyword>
<dbReference type="PANTHER" id="PTHR42743:SF11">
    <property type="entry name" value="AMINODEOXYCHORISMATE LYASE"/>
    <property type="match status" value="1"/>
</dbReference>
<dbReference type="InterPro" id="IPR043131">
    <property type="entry name" value="BCAT-like_N"/>
</dbReference>
<evidence type="ECO:0000256" key="2">
    <source>
        <dbReference type="ARBA" id="ARBA00003109"/>
    </source>
</evidence>
<comment type="catalytic activity">
    <reaction evidence="12">
        <text>L-isoleucine + 2-oxoglutarate = (S)-3-methyl-2-oxopentanoate + L-glutamate</text>
        <dbReference type="Rhea" id="RHEA:24801"/>
        <dbReference type="ChEBI" id="CHEBI:16810"/>
        <dbReference type="ChEBI" id="CHEBI:29985"/>
        <dbReference type="ChEBI" id="CHEBI:35146"/>
        <dbReference type="ChEBI" id="CHEBI:58045"/>
        <dbReference type="EC" id="2.6.1.42"/>
    </reaction>
</comment>
<dbReference type="GO" id="GO:0004084">
    <property type="term" value="F:branched-chain-amino-acid transaminase activity"/>
    <property type="evidence" value="ECO:0007669"/>
    <property type="project" value="UniProtKB-EC"/>
</dbReference>
<dbReference type="GO" id="GO:0008652">
    <property type="term" value="P:amino acid biosynthetic process"/>
    <property type="evidence" value="ECO:0007669"/>
    <property type="project" value="UniProtKB-ARBA"/>
</dbReference>
<comment type="pathway">
    <text evidence="3">Amino-acid biosynthesis; L-isoleucine biosynthesis; L-isoleucine from 2-oxobutanoate: step 4/4.</text>
</comment>
<dbReference type="GO" id="GO:0009082">
    <property type="term" value="P:branched-chain amino acid biosynthetic process"/>
    <property type="evidence" value="ECO:0007669"/>
    <property type="project" value="UniProtKB-KW"/>
</dbReference>
<dbReference type="FunFam" id="3.20.10.10:FF:000002">
    <property type="entry name" value="D-alanine aminotransferase"/>
    <property type="match status" value="1"/>
</dbReference>
<comment type="function">
    <text evidence="2">Acts on leucine, isoleucine and valine.</text>
</comment>
<keyword evidence="15" id="KW-1185">Reference proteome</keyword>
<proteinExistence type="inferred from homology"/>
<sequence>MKFHQGAAWQRGRLIPVGEASIGVTDWGLTHSDITYDVVMVIDDAFFRLEDHLDRFEASMAALRLKPAEDREAIRGALHTIVAASGLTWSYVSMVCSRGAPEIPGIRDPRLCGNHFFAWCVPYVNVIPKDVATRGAHLWVAKSVRRIGEDAVNPRVKNYHWGDFTAGLFEAYDQGADTVLLTAADGTVAEGPGFNVFAVKEGKLVTPARNCLEGITRMTVLEAAAEAGIMVEIRDVPLDDFLEAHEIFTATSGGGPVPVVRVDDRIYGNGVEGPVTKQLREAYWAMTTRPTLRTPVQRKTDLR</sequence>
<dbReference type="InterPro" id="IPR001544">
    <property type="entry name" value="Aminotrans_IV"/>
</dbReference>
<evidence type="ECO:0000256" key="11">
    <source>
        <dbReference type="ARBA" id="ARBA00048212"/>
    </source>
</evidence>
<dbReference type="Gene3D" id="3.20.10.10">
    <property type="entry name" value="D-amino Acid Aminotransferase, subunit A, domain 2"/>
    <property type="match status" value="1"/>
</dbReference>
<dbReference type="EC" id="2.6.1.42" evidence="7"/>
<comment type="similarity">
    <text evidence="6">Belongs to the class-IV pyridoxal-phosphate-dependent aminotransferase family.</text>
</comment>